<dbReference type="GO" id="GO:0003852">
    <property type="term" value="F:2-isopropylmalate synthase activity"/>
    <property type="evidence" value="ECO:0007669"/>
    <property type="project" value="UniProtKB-UniRule"/>
</dbReference>
<evidence type="ECO:0000256" key="7">
    <source>
        <dbReference type="ARBA" id="ARBA00022605"/>
    </source>
</evidence>
<dbReference type="InterPro" id="IPR002034">
    <property type="entry name" value="AIPM/Hcit_synth_CS"/>
</dbReference>
<accession>A0A450YPY9</accession>
<dbReference type="EC" id="2.3.3.13" evidence="4 14"/>
<organism evidence="17">
    <name type="scientific">Candidatus Kentrum sp. SD</name>
    <dbReference type="NCBI Taxonomy" id="2126332"/>
    <lineage>
        <taxon>Bacteria</taxon>
        <taxon>Pseudomonadati</taxon>
        <taxon>Pseudomonadota</taxon>
        <taxon>Gammaproteobacteria</taxon>
        <taxon>Candidatus Kentrum</taxon>
    </lineage>
</organism>
<dbReference type="FunFam" id="3.20.20.70:FF:000010">
    <property type="entry name" value="2-isopropylmalate synthase"/>
    <property type="match status" value="1"/>
</dbReference>
<evidence type="ECO:0000256" key="14">
    <source>
        <dbReference type="HAMAP-Rule" id="MF_01025"/>
    </source>
</evidence>
<evidence type="ECO:0000256" key="12">
    <source>
        <dbReference type="ARBA" id="ARBA00029993"/>
    </source>
</evidence>
<evidence type="ECO:0000256" key="10">
    <source>
        <dbReference type="ARBA" id="ARBA00023211"/>
    </source>
</evidence>
<sequence length="511" mass="55674">MNDRLIIFDTTLRDGEQSPGASMTREEKVRIGKALEHLQVDVIEAGFPIASPGDFEAVRAVAEAVRESTICGLARAMDADIDRAAEALSGAASKRIHTFIATSPIHMRDKLDMTPEEVLEAAVRSVRRARHYTDDVEFSTEDTTRSELDFLCRVIEAVIDAGAKTVNLPDTVGYGLPHQYGQLIRTVIERVPNSHKAIFSVHCHNDLGLAVANSLSAVMNGARQVECTINGLGERAGNAALEEIVMAVRTRQDEFPCNTSIDTPRIMTASRIVSGITGFPVQPNKAIVGANAFAHEAGIHQDGVLKQRETYEIMRAEDVGWTTSRIVLGKHSGRNAFRSRLDALGIVFDSEEKLNMAFGRFKELADKKHEIYDDDLQTLVTETNLAVENEVFRLVSLRACSETGETPMAKVVLCVDGKERRGQANGSGPVDATYRAIEAVLNSGCGLQLYSVNNLTGGTDAQGEVTVRVARGERIVNGQGSDTDIVLASAKAYINALNKLQSFEERTHPQL</sequence>
<comment type="pathway">
    <text evidence="2 14">Amino-acid biosynthesis; L-leucine biosynthesis; L-leucine from 3-methyl-2-oxobutanoate: step 1/4.</text>
</comment>
<dbReference type="PANTHER" id="PTHR10277:SF9">
    <property type="entry name" value="2-ISOPROPYLMALATE SYNTHASE 1, CHLOROPLASTIC-RELATED"/>
    <property type="match status" value="1"/>
</dbReference>
<dbReference type="CDD" id="cd07940">
    <property type="entry name" value="DRE_TIM_IPMS"/>
    <property type="match status" value="1"/>
</dbReference>
<protein>
    <recommendedName>
        <fullName evidence="5 14">2-isopropylmalate synthase</fullName>
        <ecNumber evidence="4 14">2.3.3.13</ecNumber>
    </recommendedName>
    <alternativeName>
        <fullName evidence="12 14">Alpha-IPM synthase</fullName>
    </alternativeName>
    <alternativeName>
        <fullName evidence="14">Alpha-isopropylmalate synthase</fullName>
    </alternativeName>
</protein>
<evidence type="ECO:0000256" key="6">
    <source>
        <dbReference type="ARBA" id="ARBA00022430"/>
    </source>
</evidence>
<dbReference type="InterPro" id="IPR054691">
    <property type="entry name" value="LeuA/HCS_post-cat"/>
</dbReference>
<dbReference type="AlphaFoldDB" id="A0A450YPY9"/>
<dbReference type="InterPro" id="IPR036230">
    <property type="entry name" value="LeuA_allosteric_dom_sf"/>
</dbReference>
<dbReference type="Pfam" id="PF22617">
    <property type="entry name" value="HCS_D2"/>
    <property type="match status" value="1"/>
</dbReference>
<keyword evidence="14" id="KW-0963">Cytoplasm</keyword>
<keyword evidence="11 14" id="KW-0100">Branched-chain amino acid biosynthesis</keyword>
<feature type="binding site" evidence="14">
    <location>
        <position position="204"/>
    </location>
    <ligand>
        <name>Mn(2+)</name>
        <dbReference type="ChEBI" id="CHEBI:29035"/>
    </ligand>
</feature>
<dbReference type="Gene3D" id="3.30.160.270">
    <property type="match status" value="1"/>
</dbReference>
<proteinExistence type="inferred from homology"/>
<comment type="subunit">
    <text evidence="14">Homodimer.</text>
</comment>
<dbReference type="UniPathway" id="UPA00048">
    <property type="reaction ID" value="UER00070"/>
</dbReference>
<dbReference type="InterPro" id="IPR013709">
    <property type="entry name" value="2-isopropylmalate_synth_dimer"/>
</dbReference>
<dbReference type="SUPFAM" id="SSF110921">
    <property type="entry name" value="2-isopropylmalate synthase LeuA, allosteric (dimerisation) domain"/>
    <property type="match status" value="1"/>
</dbReference>
<evidence type="ECO:0000256" key="8">
    <source>
        <dbReference type="ARBA" id="ARBA00022679"/>
    </source>
</evidence>
<dbReference type="SMART" id="SM00917">
    <property type="entry name" value="LeuA_dimer"/>
    <property type="match status" value="1"/>
</dbReference>
<gene>
    <name evidence="14" type="primary">leuA</name>
    <name evidence="17" type="ORF">BECKSD772E_GA0070983_102722</name>
    <name evidence="16" type="ORF">BECKSD772F_GA0070984_102822</name>
</gene>
<dbReference type="NCBIfam" id="TIGR00973">
    <property type="entry name" value="leuA_bact"/>
    <property type="match status" value="1"/>
</dbReference>
<keyword evidence="10 14" id="KW-0464">Manganese</keyword>
<dbReference type="PROSITE" id="PS50991">
    <property type="entry name" value="PYR_CT"/>
    <property type="match status" value="1"/>
</dbReference>
<dbReference type="Pfam" id="PF08502">
    <property type="entry name" value="LeuA_dimer"/>
    <property type="match status" value="1"/>
</dbReference>
<comment type="function">
    <text evidence="13 14">Catalyzes the condensation of the acetyl group of acetyl-CoA with 3-methyl-2-oxobutanoate (2-ketoisovalerate) to form 3-carboxy-3-hydroxy-4-methylpentanoate (2-isopropylmalate).</text>
</comment>
<dbReference type="Pfam" id="PF00682">
    <property type="entry name" value="HMGL-like"/>
    <property type="match status" value="1"/>
</dbReference>
<keyword evidence="9 14" id="KW-0479">Metal-binding</keyword>
<keyword evidence="6 14" id="KW-0432">Leucine biosynthesis</keyword>
<dbReference type="InterPro" id="IPR013785">
    <property type="entry name" value="Aldolase_TIM"/>
</dbReference>
<comment type="cofactor">
    <cofactor evidence="14">
        <name>Mn(2+)</name>
        <dbReference type="ChEBI" id="CHEBI:29035"/>
    </cofactor>
</comment>
<evidence type="ECO:0000256" key="5">
    <source>
        <dbReference type="ARBA" id="ARBA00018198"/>
    </source>
</evidence>
<dbReference type="InterPro" id="IPR005671">
    <property type="entry name" value="LeuA_bact_synth"/>
</dbReference>
<dbReference type="PROSITE" id="PS00816">
    <property type="entry name" value="AIPM_HOMOCIT_SYNTH_2"/>
    <property type="match status" value="1"/>
</dbReference>
<feature type="binding site" evidence="14">
    <location>
        <position position="238"/>
    </location>
    <ligand>
        <name>Mn(2+)</name>
        <dbReference type="ChEBI" id="CHEBI:29035"/>
    </ligand>
</feature>
<comment type="catalytic activity">
    <reaction evidence="1 14">
        <text>3-methyl-2-oxobutanoate + acetyl-CoA + H2O = (2S)-2-isopropylmalate + CoA + H(+)</text>
        <dbReference type="Rhea" id="RHEA:21524"/>
        <dbReference type="ChEBI" id="CHEBI:1178"/>
        <dbReference type="ChEBI" id="CHEBI:11851"/>
        <dbReference type="ChEBI" id="CHEBI:15377"/>
        <dbReference type="ChEBI" id="CHEBI:15378"/>
        <dbReference type="ChEBI" id="CHEBI:57287"/>
        <dbReference type="ChEBI" id="CHEBI:57288"/>
        <dbReference type="EC" id="2.3.3.13"/>
    </reaction>
</comment>
<keyword evidence="7 14" id="KW-0028">Amino-acid biosynthesis</keyword>
<dbReference type="PANTHER" id="PTHR10277">
    <property type="entry name" value="HOMOCITRATE SYNTHASE-RELATED"/>
    <property type="match status" value="1"/>
</dbReference>
<evidence type="ECO:0000256" key="13">
    <source>
        <dbReference type="ARBA" id="ARBA00037629"/>
    </source>
</evidence>
<dbReference type="FunFam" id="1.10.238.260:FF:000001">
    <property type="entry name" value="2-isopropylmalate synthase"/>
    <property type="match status" value="1"/>
</dbReference>
<dbReference type="GO" id="GO:0005829">
    <property type="term" value="C:cytosol"/>
    <property type="evidence" value="ECO:0007669"/>
    <property type="project" value="TreeGrafter"/>
</dbReference>
<dbReference type="GO" id="GO:0009098">
    <property type="term" value="P:L-leucine biosynthetic process"/>
    <property type="evidence" value="ECO:0007669"/>
    <property type="project" value="UniProtKB-UniRule"/>
</dbReference>
<evidence type="ECO:0000313" key="17">
    <source>
        <dbReference type="EMBL" id="VFK43593.1"/>
    </source>
</evidence>
<keyword evidence="8 14" id="KW-0808">Transferase</keyword>
<dbReference type="GO" id="GO:0030145">
    <property type="term" value="F:manganese ion binding"/>
    <property type="evidence" value="ECO:0007669"/>
    <property type="project" value="UniProtKB-UniRule"/>
</dbReference>
<dbReference type="HAMAP" id="MF_01025">
    <property type="entry name" value="LeuA_type1"/>
    <property type="match status" value="1"/>
</dbReference>
<dbReference type="SUPFAM" id="SSF51569">
    <property type="entry name" value="Aldolase"/>
    <property type="match status" value="1"/>
</dbReference>
<dbReference type="FunFam" id="3.30.160.270:FF:000003">
    <property type="entry name" value="2-isopropylmalate synthase"/>
    <property type="match status" value="1"/>
</dbReference>
<comment type="similarity">
    <text evidence="3 14">Belongs to the alpha-IPM synthase/homocitrate synthase family. LeuA type 1 subfamily.</text>
</comment>
<evidence type="ECO:0000259" key="15">
    <source>
        <dbReference type="PROSITE" id="PS50991"/>
    </source>
</evidence>
<dbReference type="EMBL" id="CAADFR010000028">
    <property type="protein sequence ID" value="VFK38836.1"/>
    <property type="molecule type" value="Genomic_DNA"/>
</dbReference>
<evidence type="ECO:0000256" key="9">
    <source>
        <dbReference type="ARBA" id="ARBA00022723"/>
    </source>
</evidence>
<feature type="binding site" evidence="14">
    <location>
        <position position="14"/>
    </location>
    <ligand>
        <name>Mn(2+)</name>
        <dbReference type="ChEBI" id="CHEBI:29035"/>
    </ligand>
</feature>
<reference evidence="17" key="1">
    <citation type="submission" date="2019-02" db="EMBL/GenBank/DDBJ databases">
        <authorList>
            <person name="Gruber-Vodicka R. H."/>
            <person name="Seah K. B. B."/>
        </authorList>
    </citation>
    <scope>NUCLEOTIDE SEQUENCE</scope>
    <source>
        <strain evidence="17">BECK_S1320</strain>
        <strain evidence="16">BECK_S1321</strain>
    </source>
</reference>
<evidence type="ECO:0000256" key="3">
    <source>
        <dbReference type="ARBA" id="ARBA00009396"/>
    </source>
</evidence>
<dbReference type="PROSITE" id="PS00815">
    <property type="entry name" value="AIPM_HOMOCIT_SYNTH_1"/>
    <property type="match status" value="1"/>
</dbReference>
<dbReference type="NCBIfam" id="NF002087">
    <property type="entry name" value="PRK00915.1-4"/>
    <property type="match status" value="1"/>
</dbReference>
<evidence type="ECO:0000256" key="2">
    <source>
        <dbReference type="ARBA" id="ARBA00004689"/>
    </source>
</evidence>
<feature type="binding site" evidence="14">
    <location>
        <position position="202"/>
    </location>
    <ligand>
        <name>Mn(2+)</name>
        <dbReference type="ChEBI" id="CHEBI:29035"/>
    </ligand>
</feature>
<evidence type="ECO:0000256" key="4">
    <source>
        <dbReference type="ARBA" id="ARBA00012973"/>
    </source>
</evidence>
<evidence type="ECO:0000256" key="1">
    <source>
        <dbReference type="ARBA" id="ARBA00000064"/>
    </source>
</evidence>
<dbReference type="GO" id="GO:0003985">
    <property type="term" value="F:acetyl-CoA C-acetyltransferase activity"/>
    <property type="evidence" value="ECO:0007669"/>
    <property type="project" value="UniProtKB-UniRule"/>
</dbReference>
<dbReference type="NCBIfam" id="NF002086">
    <property type="entry name" value="PRK00915.1-3"/>
    <property type="match status" value="1"/>
</dbReference>
<dbReference type="EMBL" id="CAADFU010000027">
    <property type="protein sequence ID" value="VFK43593.1"/>
    <property type="molecule type" value="Genomic_DNA"/>
</dbReference>
<evidence type="ECO:0000256" key="11">
    <source>
        <dbReference type="ARBA" id="ARBA00023304"/>
    </source>
</evidence>
<dbReference type="InterPro" id="IPR050073">
    <property type="entry name" value="2-IPM_HCS-like"/>
</dbReference>
<dbReference type="Gene3D" id="3.20.20.70">
    <property type="entry name" value="Aldolase class I"/>
    <property type="match status" value="1"/>
</dbReference>
<feature type="domain" description="Pyruvate carboxyltransferase" evidence="15">
    <location>
        <begin position="5"/>
        <end position="267"/>
    </location>
</feature>
<name>A0A450YPY9_9GAMM</name>
<evidence type="ECO:0000313" key="16">
    <source>
        <dbReference type="EMBL" id="VFK38836.1"/>
    </source>
</evidence>
<dbReference type="InterPro" id="IPR000891">
    <property type="entry name" value="PYR_CT"/>
</dbReference>
<dbReference type="Gene3D" id="1.10.238.260">
    <property type="match status" value="1"/>
</dbReference>
<feature type="region of interest" description="Regulatory domain" evidence="14">
    <location>
        <begin position="393"/>
        <end position="511"/>
    </location>
</feature>